<keyword evidence="2" id="KW-1185">Reference proteome</keyword>
<organism evidence="1 2">
    <name type="scientific">Acetobacter pasteurianus NBRC 3278</name>
    <dbReference type="NCBI Taxonomy" id="1226660"/>
    <lineage>
        <taxon>Bacteria</taxon>
        <taxon>Pseudomonadati</taxon>
        <taxon>Pseudomonadota</taxon>
        <taxon>Alphaproteobacteria</taxon>
        <taxon>Acetobacterales</taxon>
        <taxon>Acetobacteraceae</taxon>
        <taxon>Acetobacter</taxon>
    </lineage>
</organism>
<dbReference type="RefSeq" id="WP_259328786.1">
    <property type="nucleotide sequence ID" value="NZ_BDEV01000133.1"/>
</dbReference>
<protein>
    <submittedName>
        <fullName evidence="1">Uncharacterized protein</fullName>
    </submittedName>
</protein>
<proteinExistence type="predicted"/>
<dbReference type="EMBL" id="BDEV01000133">
    <property type="protein sequence ID" value="GCD63922.1"/>
    <property type="molecule type" value="Genomic_DNA"/>
</dbReference>
<sequence length="163" mass="17360">MAIKEITVTCQQEGADKGKAFVITRMSAFEADKWGRHCLQAAISSGANIPEASAQSGVSGLAAIGISIFGMMAPEKMDELLARLMQCVSVQPDPGNPSVRRPLHESDIEEIPTVGWLQKEAFALHVDFFKGVGQLFSLLSVLLQMGNSAPSPDMPTSTNATPS</sequence>
<comment type="caution">
    <text evidence="1">The sequence shown here is derived from an EMBL/GenBank/DDBJ whole genome shotgun (WGS) entry which is preliminary data.</text>
</comment>
<evidence type="ECO:0000313" key="2">
    <source>
        <dbReference type="Proteomes" id="UP000287385"/>
    </source>
</evidence>
<gene>
    <name evidence="1" type="ORF">NBRC3278_3015</name>
</gene>
<accession>A0A401X7K8</accession>
<evidence type="ECO:0000313" key="1">
    <source>
        <dbReference type="EMBL" id="GCD63922.1"/>
    </source>
</evidence>
<dbReference type="Proteomes" id="UP000287385">
    <property type="component" value="Unassembled WGS sequence"/>
</dbReference>
<name>A0A401X7K8_ACEPA</name>
<reference evidence="1 2" key="1">
    <citation type="submission" date="2016-06" db="EMBL/GenBank/DDBJ databases">
        <title>Acetobacter pasteurianus NBRC 3278 whole genome sequencing project.</title>
        <authorList>
            <person name="Matsutani M."/>
            <person name="Shiwa Y."/>
            <person name="Okamoto-Kainuma A."/>
            <person name="Ishikawa M."/>
            <person name="Koizumi Y."/>
            <person name="Yoshikawa H."/>
            <person name="Yakushi T."/>
            <person name="Matsushita K."/>
        </authorList>
    </citation>
    <scope>NUCLEOTIDE SEQUENCE [LARGE SCALE GENOMIC DNA]</scope>
    <source>
        <strain evidence="1 2">NBRC 3278</strain>
    </source>
</reference>
<dbReference type="AlphaFoldDB" id="A0A401X7K8"/>